<name>A0A9N7USL5_PLEPL</name>
<protein>
    <submittedName>
        <fullName evidence="2">Uncharacterized protein</fullName>
    </submittedName>
</protein>
<evidence type="ECO:0000313" key="3">
    <source>
        <dbReference type="Proteomes" id="UP001153269"/>
    </source>
</evidence>
<gene>
    <name evidence="2" type="ORF">PLEPLA_LOCUS23601</name>
</gene>
<proteinExistence type="predicted"/>
<keyword evidence="3" id="KW-1185">Reference proteome</keyword>
<reference evidence="2" key="1">
    <citation type="submission" date="2020-03" db="EMBL/GenBank/DDBJ databases">
        <authorList>
            <person name="Weist P."/>
        </authorList>
    </citation>
    <scope>NUCLEOTIDE SEQUENCE</scope>
</reference>
<feature type="compositionally biased region" description="Polar residues" evidence="1">
    <location>
        <begin position="153"/>
        <end position="162"/>
    </location>
</feature>
<dbReference type="Proteomes" id="UP001153269">
    <property type="component" value="Unassembled WGS sequence"/>
</dbReference>
<dbReference type="EMBL" id="CADEAL010001779">
    <property type="protein sequence ID" value="CAB1435532.1"/>
    <property type="molecule type" value="Genomic_DNA"/>
</dbReference>
<organism evidence="2 3">
    <name type="scientific">Pleuronectes platessa</name>
    <name type="common">European plaice</name>
    <dbReference type="NCBI Taxonomy" id="8262"/>
    <lineage>
        <taxon>Eukaryota</taxon>
        <taxon>Metazoa</taxon>
        <taxon>Chordata</taxon>
        <taxon>Craniata</taxon>
        <taxon>Vertebrata</taxon>
        <taxon>Euteleostomi</taxon>
        <taxon>Actinopterygii</taxon>
        <taxon>Neopterygii</taxon>
        <taxon>Teleostei</taxon>
        <taxon>Neoteleostei</taxon>
        <taxon>Acanthomorphata</taxon>
        <taxon>Carangaria</taxon>
        <taxon>Pleuronectiformes</taxon>
        <taxon>Pleuronectoidei</taxon>
        <taxon>Pleuronectidae</taxon>
        <taxon>Pleuronectes</taxon>
    </lineage>
</organism>
<feature type="region of interest" description="Disordered" evidence="1">
    <location>
        <begin position="29"/>
        <end position="162"/>
    </location>
</feature>
<dbReference type="AlphaFoldDB" id="A0A9N7USL5"/>
<feature type="compositionally biased region" description="Pro residues" evidence="1">
    <location>
        <begin position="71"/>
        <end position="86"/>
    </location>
</feature>
<accession>A0A9N7USL5</accession>
<feature type="compositionally biased region" description="Pro residues" evidence="1">
    <location>
        <begin position="35"/>
        <end position="44"/>
    </location>
</feature>
<sequence length="162" mass="18123">MIRVDQHGRLMTPMMAAHNALMQQDTRRFSEASINPPPRPPPPNLKRLNIKSQRRPMIPLPGASRPTQLILPPPPQPPAQPPPQPQPGSNLAKMAHLARSTPQLDEVDNRERERTREREKSSHVQNTREGLIGQIMESVHGVTTEEVPGTLCELSNNSRSEP</sequence>
<evidence type="ECO:0000256" key="1">
    <source>
        <dbReference type="SAM" id="MobiDB-lite"/>
    </source>
</evidence>
<feature type="compositionally biased region" description="Basic and acidic residues" evidence="1">
    <location>
        <begin position="107"/>
        <end position="122"/>
    </location>
</feature>
<evidence type="ECO:0000313" key="2">
    <source>
        <dbReference type="EMBL" id="CAB1435532.1"/>
    </source>
</evidence>
<comment type="caution">
    <text evidence="2">The sequence shown here is derived from an EMBL/GenBank/DDBJ whole genome shotgun (WGS) entry which is preliminary data.</text>
</comment>